<feature type="transmembrane region" description="Helical" evidence="9">
    <location>
        <begin position="6"/>
        <end position="24"/>
    </location>
</feature>
<dbReference type="Pfam" id="PF00474">
    <property type="entry name" value="SSF"/>
    <property type="match status" value="1"/>
</dbReference>
<evidence type="ECO:0000256" key="6">
    <source>
        <dbReference type="ARBA" id="ARBA00022989"/>
    </source>
</evidence>
<evidence type="ECO:0000256" key="5">
    <source>
        <dbReference type="ARBA" id="ARBA00022692"/>
    </source>
</evidence>
<comment type="subcellular location">
    <subcellularLocation>
        <location evidence="1">Membrane</location>
        <topology evidence="1">Multi-pass membrane protein</topology>
    </subcellularLocation>
</comment>
<feature type="transmembrane region" description="Helical" evidence="9">
    <location>
        <begin position="368"/>
        <end position="389"/>
    </location>
</feature>
<reference evidence="10 11" key="1">
    <citation type="submission" date="2019-03" db="EMBL/GenBank/DDBJ databases">
        <title>Flavobacterium TSA-D2 sp. nov., isolated from arctic soil.</title>
        <authorList>
            <person name="Chaudhary D.K."/>
        </authorList>
    </citation>
    <scope>NUCLEOTIDE SEQUENCE [LARGE SCALE GENOMIC DNA]</scope>
    <source>
        <strain evidence="10 11">TSA-D2</strain>
    </source>
</reference>
<name>A0A4R5CV57_9FLAO</name>
<comment type="similarity">
    <text evidence="2 8">Belongs to the sodium:solute symporter (SSF) (TC 2.A.21) family.</text>
</comment>
<feature type="transmembrane region" description="Helical" evidence="9">
    <location>
        <begin position="424"/>
        <end position="442"/>
    </location>
</feature>
<feature type="transmembrane region" description="Helical" evidence="9">
    <location>
        <begin position="269"/>
        <end position="290"/>
    </location>
</feature>
<dbReference type="EMBL" id="SMFO01000007">
    <property type="protein sequence ID" value="TDE03547.1"/>
    <property type="molecule type" value="Genomic_DNA"/>
</dbReference>
<feature type="transmembrane region" description="Helical" evidence="9">
    <location>
        <begin position="310"/>
        <end position="333"/>
    </location>
</feature>
<feature type="transmembrane region" description="Helical" evidence="9">
    <location>
        <begin position="225"/>
        <end position="248"/>
    </location>
</feature>
<evidence type="ECO:0000256" key="8">
    <source>
        <dbReference type="RuleBase" id="RU362091"/>
    </source>
</evidence>
<accession>A0A4R5CV57</accession>
<dbReference type="PANTHER" id="PTHR48086:SF7">
    <property type="entry name" value="SODIUM-SOLUTE SYMPORTER-RELATED"/>
    <property type="match status" value="1"/>
</dbReference>
<protein>
    <submittedName>
        <fullName evidence="10">Sodium:solute symporter family protein</fullName>
    </submittedName>
</protein>
<keyword evidence="6 9" id="KW-1133">Transmembrane helix</keyword>
<dbReference type="InterPro" id="IPR050277">
    <property type="entry name" value="Sodium:Solute_Symporter"/>
</dbReference>
<feature type="transmembrane region" description="Helical" evidence="9">
    <location>
        <begin position="45"/>
        <end position="67"/>
    </location>
</feature>
<feature type="transmembrane region" description="Helical" evidence="9">
    <location>
        <begin position="114"/>
        <end position="133"/>
    </location>
</feature>
<feature type="transmembrane region" description="Helical" evidence="9">
    <location>
        <begin position="73"/>
        <end position="93"/>
    </location>
</feature>
<dbReference type="PANTHER" id="PTHR48086">
    <property type="entry name" value="SODIUM/PROLINE SYMPORTER-RELATED"/>
    <property type="match status" value="1"/>
</dbReference>
<evidence type="ECO:0000256" key="2">
    <source>
        <dbReference type="ARBA" id="ARBA00006434"/>
    </source>
</evidence>
<sequence length="491" mass="53438">MHIIDYVIFVVYMLAMLGVGLYFFNKNKTAEDFYVSGRNMSSWHIGLSVVATDVGGGFSIGLGGLGFTMGLSGSWMLFTGLLGAWLSAVFLIPKVSHLGHKYKFFTFPQIFGHFYNGKVALLAGIISAIGYIGFTSSQVLAGAKLASATIDGLNIQTALIVMGVIAVAYTTIGGLKAVIYTDTIQWLILIGGLVFIGIPVAYNAVGGWEAIKETLDPKYLSLTNVTWYQILNWSVTIIPIWFVGMTLYQRIYASKGEKEAKKAWIIAGVFEWPIMAFMGVVLGMLAKVAATKGMFDGITNAASMDSEMGLPILLATVLPIGLMGLMLSSYFSAILSTADSCLMAASGNIVTDIIAKFSKKELTHKKELRLSQIITLLVGIFAILLASQMQNVLELMLYSYAFMVSGLFIPVLGALFWKKSHPKAAFWSMLFGGATTILLIITENKLPLGIKLPEHLDANIYGITISLLLFVTISLYHNNKQENQNGIQNNQ</sequence>
<gene>
    <name evidence="10" type="ORF">E0F98_10755</name>
</gene>
<dbReference type="InterPro" id="IPR018212">
    <property type="entry name" value="Na/solute_symporter_CS"/>
</dbReference>
<dbReference type="InterPro" id="IPR001734">
    <property type="entry name" value="Na/solute_symporter"/>
</dbReference>
<proteinExistence type="inferred from homology"/>
<evidence type="ECO:0000256" key="9">
    <source>
        <dbReference type="SAM" id="Phobius"/>
    </source>
</evidence>
<feature type="transmembrane region" description="Helical" evidence="9">
    <location>
        <begin position="395"/>
        <end position="417"/>
    </location>
</feature>
<dbReference type="RefSeq" id="WP_132111291.1">
    <property type="nucleotide sequence ID" value="NZ_SMFO01000007.1"/>
</dbReference>
<dbReference type="InterPro" id="IPR038377">
    <property type="entry name" value="Na/Glc_symporter_sf"/>
</dbReference>
<dbReference type="Gene3D" id="1.20.1730.10">
    <property type="entry name" value="Sodium/glucose cotransporter"/>
    <property type="match status" value="1"/>
</dbReference>
<evidence type="ECO:0000256" key="3">
    <source>
        <dbReference type="ARBA" id="ARBA00022448"/>
    </source>
</evidence>
<evidence type="ECO:0000256" key="1">
    <source>
        <dbReference type="ARBA" id="ARBA00004141"/>
    </source>
</evidence>
<dbReference type="Proteomes" id="UP000294597">
    <property type="component" value="Unassembled WGS sequence"/>
</dbReference>
<dbReference type="CDD" id="cd10322">
    <property type="entry name" value="SLC5sbd"/>
    <property type="match status" value="1"/>
</dbReference>
<keyword evidence="7 9" id="KW-0472">Membrane</keyword>
<keyword evidence="3" id="KW-0813">Transport</keyword>
<feature type="transmembrane region" description="Helical" evidence="9">
    <location>
        <begin position="184"/>
        <end position="205"/>
    </location>
</feature>
<dbReference type="PROSITE" id="PS00456">
    <property type="entry name" value="NA_SOLUT_SYMP_1"/>
    <property type="match status" value="1"/>
</dbReference>
<evidence type="ECO:0000256" key="4">
    <source>
        <dbReference type="ARBA" id="ARBA00022475"/>
    </source>
</evidence>
<feature type="transmembrane region" description="Helical" evidence="9">
    <location>
        <begin position="153"/>
        <end position="172"/>
    </location>
</feature>
<keyword evidence="5 9" id="KW-0812">Transmembrane</keyword>
<dbReference type="AlphaFoldDB" id="A0A4R5CV57"/>
<dbReference type="PROSITE" id="PS50283">
    <property type="entry name" value="NA_SOLUT_SYMP_3"/>
    <property type="match status" value="1"/>
</dbReference>
<dbReference type="GO" id="GO:0046942">
    <property type="term" value="P:carboxylic acid transport"/>
    <property type="evidence" value="ECO:0007669"/>
    <property type="project" value="UniProtKB-ARBA"/>
</dbReference>
<evidence type="ECO:0000256" key="7">
    <source>
        <dbReference type="ARBA" id="ARBA00023136"/>
    </source>
</evidence>
<feature type="transmembrane region" description="Helical" evidence="9">
    <location>
        <begin position="458"/>
        <end position="476"/>
    </location>
</feature>
<evidence type="ECO:0000313" key="11">
    <source>
        <dbReference type="Proteomes" id="UP000294597"/>
    </source>
</evidence>
<dbReference type="GO" id="GO:0005886">
    <property type="term" value="C:plasma membrane"/>
    <property type="evidence" value="ECO:0007669"/>
    <property type="project" value="TreeGrafter"/>
</dbReference>
<keyword evidence="11" id="KW-1185">Reference proteome</keyword>
<comment type="caution">
    <text evidence="10">The sequence shown here is derived from an EMBL/GenBank/DDBJ whole genome shotgun (WGS) entry which is preliminary data.</text>
</comment>
<dbReference type="GO" id="GO:0022857">
    <property type="term" value="F:transmembrane transporter activity"/>
    <property type="evidence" value="ECO:0007669"/>
    <property type="project" value="InterPro"/>
</dbReference>
<organism evidence="10 11">
    <name type="scientific">Flavobacterium hiemivividum</name>
    <dbReference type="NCBI Taxonomy" id="2541734"/>
    <lineage>
        <taxon>Bacteria</taxon>
        <taxon>Pseudomonadati</taxon>
        <taxon>Bacteroidota</taxon>
        <taxon>Flavobacteriia</taxon>
        <taxon>Flavobacteriales</taxon>
        <taxon>Flavobacteriaceae</taxon>
        <taxon>Flavobacterium</taxon>
    </lineage>
</organism>
<keyword evidence="4" id="KW-1003">Cell membrane</keyword>
<evidence type="ECO:0000313" key="10">
    <source>
        <dbReference type="EMBL" id="TDE03547.1"/>
    </source>
</evidence>